<sequence length="94" mass="11257">MPTEINFSNPPYLFVTPWEQLGNGLAASFVSFTRDFSRTIMIYMFLFLYWSIFSHHTISYLFFFTFDSLFVFKPAIAKVSLSFWEFFIFDKVKK</sequence>
<evidence type="ECO:0000256" key="1">
    <source>
        <dbReference type="SAM" id="Phobius"/>
    </source>
</evidence>
<accession>A0AA39W6W8</accession>
<dbReference type="EMBL" id="JAUESC010000002">
    <property type="protein sequence ID" value="KAK0605215.1"/>
    <property type="molecule type" value="Genomic_DNA"/>
</dbReference>
<feature type="transmembrane region" description="Helical" evidence="1">
    <location>
        <begin position="40"/>
        <end position="63"/>
    </location>
</feature>
<dbReference type="AlphaFoldDB" id="A0AA39W6W8"/>
<keyword evidence="1" id="KW-1133">Transmembrane helix</keyword>
<reference evidence="2" key="1">
    <citation type="journal article" date="2022" name="Plant J.">
        <title>Strategies of tolerance reflected in two North American maple genomes.</title>
        <authorList>
            <person name="McEvoy S.L."/>
            <person name="Sezen U.U."/>
            <person name="Trouern-Trend A."/>
            <person name="McMahon S.M."/>
            <person name="Schaberg P.G."/>
            <person name="Yang J."/>
            <person name="Wegrzyn J.L."/>
            <person name="Swenson N.G."/>
        </authorList>
    </citation>
    <scope>NUCLEOTIDE SEQUENCE</scope>
    <source>
        <strain evidence="2">NS2018</strain>
    </source>
</reference>
<evidence type="ECO:0000313" key="3">
    <source>
        <dbReference type="Proteomes" id="UP001168877"/>
    </source>
</evidence>
<keyword evidence="1" id="KW-0472">Membrane</keyword>
<reference evidence="2" key="2">
    <citation type="submission" date="2023-06" db="EMBL/GenBank/DDBJ databases">
        <authorList>
            <person name="Swenson N.G."/>
            <person name="Wegrzyn J.L."/>
            <person name="Mcevoy S.L."/>
        </authorList>
    </citation>
    <scope>NUCLEOTIDE SEQUENCE</scope>
    <source>
        <strain evidence="2">NS2018</strain>
        <tissue evidence="2">Leaf</tissue>
    </source>
</reference>
<organism evidence="2 3">
    <name type="scientific">Acer saccharum</name>
    <name type="common">Sugar maple</name>
    <dbReference type="NCBI Taxonomy" id="4024"/>
    <lineage>
        <taxon>Eukaryota</taxon>
        <taxon>Viridiplantae</taxon>
        <taxon>Streptophyta</taxon>
        <taxon>Embryophyta</taxon>
        <taxon>Tracheophyta</taxon>
        <taxon>Spermatophyta</taxon>
        <taxon>Magnoliopsida</taxon>
        <taxon>eudicotyledons</taxon>
        <taxon>Gunneridae</taxon>
        <taxon>Pentapetalae</taxon>
        <taxon>rosids</taxon>
        <taxon>malvids</taxon>
        <taxon>Sapindales</taxon>
        <taxon>Sapindaceae</taxon>
        <taxon>Hippocastanoideae</taxon>
        <taxon>Acereae</taxon>
        <taxon>Acer</taxon>
    </lineage>
</organism>
<keyword evidence="3" id="KW-1185">Reference proteome</keyword>
<comment type="caution">
    <text evidence="2">The sequence shown here is derived from an EMBL/GenBank/DDBJ whole genome shotgun (WGS) entry which is preliminary data.</text>
</comment>
<gene>
    <name evidence="2" type="ORF">LWI29_024253</name>
</gene>
<keyword evidence="1" id="KW-0812">Transmembrane</keyword>
<evidence type="ECO:0000313" key="2">
    <source>
        <dbReference type="EMBL" id="KAK0605215.1"/>
    </source>
</evidence>
<dbReference type="Proteomes" id="UP001168877">
    <property type="component" value="Unassembled WGS sequence"/>
</dbReference>
<name>A0AA39W6W8_ACESA</name>
<proteinExistence type="predicted"/>
<protein>
    <submittedName>
        <fullName evidence="2">Uncharacterized protein</fullName>
    </submittedName>
</protein>